<proteinExistence type="predicted"/>
<dbReference type="InterPro" id="IPR011990">
    <property type="entry name" value="TPR-like_helical_dom_sf"/>
</dbReference>
<dbReference type="PRINTS" id="PR00364">
    <property type="entry name" value="DISEASERSIST"/>
</dbReference>
<dbReference type="InterPro" id="IPR019734">
    <property type="entry name" value="TPR_rpt"/>
</dbReference>
<dbReference type="RefSeq" id="WP_185042081.1">
    <property type="nucleotide sequence ID" value="NZ_BAABFG010000005.1"/>
</dbReference>
<dbReference type="SUPFAM" id="SSF52540">
    <property type="entry name" value="P-loop containing nucleoside triphosphate hydrolases"/>
    <property type="match status" value="1"/>
</dbReference>
<dbReference type="InterPro" id="IPR010982">
    <property type="entry name" value="Lambda_DNA-bd_dom_sf"/>
</dbReference>
<dbReference type="PROSITE" id="PS50943">
    <property type="entry name" value="HTH_CROC1"/>
    <property type="match status" value="1"/>
</dbReference>
<feature type="region of interest" description="Disordered" evidence="1">
    <location>
        <begin position="712"/>
        <end position="737"/>
    </location>
</feature>
<protein>
    <submittedName>
        <fullName evidence="3">Transcriptional regulator with XRE-family HTH domain</fullName>
    </submittedName>
</protein>
<dbReference type="SMART" id="SM00530">
    <property type="entry name" value="HTH_XRE"/>
    <property type="match status" value="1"/>
</dbReference>
<feature type="domain" description="HTH cro/C1-type" evidence="2">
    <location>
        <begin position="18"/>
        <end position="69"/>
    </location>
</feature>
<evidence type="ECO:0000256" key="1">
    <source>
        <dbReference type="SAM" id="MobiDB-lite"/>
    </source>
</evidence>
<dbReference type="Gene3D" id="3.40.50.300">
    <property type="entry name" value="P-loop containing nucleotide triphosphate hydrolases"/>
    <property type="match status" value="1"/>
</dbReference>
<dbReference type="PANTHER" id="PTHR47691">
    <property type="entry name" value="REGULATOR-RELATED"/>
    <property type="match status" value="1"/>
</dbReference>
<keyword evidence="4" id="KW-1185">Reference proteome</keyword>
<accession>A0A7W7H0C2</accession>
<dbReference type="Gene3D" id="1.25.40.10">
    <property type="entry name" value="Tetratricopeptide repeat domain"/>
    <property type="match status" value="1"/>
</dbReference>
<dbReference type="AlphaFoldDB" id="A0A7W7H0C2"/>
<dbReference type="GO" id="GO:0003677">
    <property type="term" value="F:DNA binding"/>
    <property type="evidence" value="ECO:0007669"/>
    <property type="project" value="InterPro"/>
</dbReference>
<dbReference type="Proteomes" id="UP000546162">
    <property type="component" value="Unassembled WGS sequence"/>
</dbReference>
<name>A0A7W7H0C2_9ACTN</name>
<dbReference type="Pfam" id="PF13424">
    <property type="entry name" value="TPR_12"/>
    <property type="match status" value="1"/>
</dbReference>
<evidence type="ECO:0000313" key="4">
    <source>
        <dbReference type="Proteomes" id="UP000546162"/>
    </source>
</evidence>
<evidence type="ECO:0000313" key="3">
    <source>
        <dbReference type="EMBL" id="MBB4741626.1"/>
    </source>
</evidence>
<sequence length="737" mass="78255">MDVRTVNGVFGTLLAGHRRRANLTQEGLAERTGLSVRSIRDLENGRVARPRPSTLRLLAEALRLTAAERERLLAAARPEPATPRQLPLDVPGFAGRGPQLAALDTLATGAVRIAVLTGLAGVGKTALAVHWAHRVSGRFPDGQLYADLRGFGPTGAIADPAEVLRAFLEALDVPPARIPDGPDARSALYRGLLATRRMLVVLDNARDDDQVRPLLPGAGPSAVLVTSRDRLTGLVALTGARPLTLDVLVEAEARALLAARVGAGRLATDAAAASRIVTATAGLPLALTMVAARVASHPAFPLAAFADDLGVTADLQRVFSWSYGALPEPAAQLFRLLGLHPGPDVTVPAGAALAGRPVAATAPLLAELARLHLVIEHRPGRFLLHDLVRDYAAAIAAPDPEASDRLYRHLLAEAGAAAAALQPQWLAPVPSPASTPPMDAARRFFTAEQQVLAAAVRQAAERDLPAYPWQLAWCLAAWFAPSGRWRDNAAVQRVALEAARRRADPVGTATASRMLARAETRLDRLGDAEAHLHDALRLYRELADAGGQAQTLHNLAEVLQMTGRSEQAVAATGEAVALYRRAGHRDGEARSLNALGWLHALAARYSETIACCTAALAVQRERGDRNGQAATLDSLAFAYHRLDLPDRAAGAAEEAIRLFRESGDRYHEAETLGRLGDIRLATGDHPAAADAWRTAVRIFDELGDPAADGLRRRLDGVTGGGDHAVHRQDRAPRSPGS</sequence>
<dbReference type="SMART" id="SM00028">
    <property type="entry name" value="TPR"/>
    <property type="match status" value="5"/>
</dbReference>
<dbReference type="PANTHER" id="PTHR47691:SF3">
    <property type="entry name" value="HTH-TYPE TRANSCRIPTIONAL REGULATOR RV0890C-RELATED"/>
    <property type="match status" value="1"/>
</dbReference>
<evidence type="ECO:0000259" key="2">
    <source>
        <dbReference type="PROSITE" id="PS50943"/>
    </source>
</evidence>
<dbReference type="InterPro" id="IPR001387">
    <property type="entry name" value="Cro/C1-type_HTH"/>
</dbReference>
<organism evidence="3 4">
    <name type="scientific">Actinoplanes octamycinicus</name>
    <dbReference type="NCBI Taxonomy" id="135948"/>
    <lineage>
        <taxon>Bacteria</taxon>
        <taxon>Bacillati</taxon>
        <taxon>Actinomycetota</taxon>
        <taxon>Actinomycetes</taxon>
        <taxon>Micromonosporales</taxon>
        <taxon>Micromonosporaceae</taxon>
        <taxon>Actinoplanes</taxon>
    </lineage>
</organism>
<dbReference type="SUPFAM" id="SSF47413">
    <property type="entry name" value="lambda repressor-like DNA-binding domains"/>
    <property type="match status" value="1"/>
</dbReference>
<dbReference type="Gene3D" id="1.10.260.40">
    <property type="entry name" value="lambda repressor-like DNA-binding domains"/>
    <property type="match status" value="1"/>
</dbReference>
<dbReference type="CDD" id="cd00093">
    <property type="entry name" value="HTH_XRE"/>
    <property type="match status" value="1"/>
</dbReference>
<dbReference type="SUPFAM" id="SSF48452">
    <property type="entry name" value="TPR-like"/>
    <property type="match status" value="2"/>
</dbReference>
<dbReference type="GO" id="GO:0043531">
    <property type="term" value="F:ADP binding"/>
    <property type="evidence" value="ECO:0007669"/>
    <property type="project" value="InterPro"/>
</dbReference>
<dbReference type="Pfam" id="PF13560">
    <property type="entry name" value="HTH_31"/>
    <property type="match status" value="1"/>
</dbReference>
<reference evidence="3 4" key="1">
    <citation type="submission" date="2020-08" db="EMBL/GenBank/DDBJ databases">
        <title>Sequencing the genomes of 1000 actinobacteria strains.</title>
        <authorList>
            <person name="Klenk H.-P."/>
        </authorList>
    </citation>
    <scope>NUCLEOTIDE SEQUENCE [LARGE SCALE GENOMIC DNA]</scope>
    <source>
        <strain evidence="3 4">DSM 45809</strain>
    </source>
</reference>
<dbReference type="InterPro" id="IPR027417">
    <property type="entry name" value="P-loop_NTPase"/>
</dbReference>
<comment type="caution">
    <text evidence="3">The sequence shown here is derived from an EMBL/GenBank/DDBJ whole genome shotgun (WGS) entry which is preliminary data.</text>
</comment>
<feature type="compositionally biased region" description="Basic and acidic residues" evidence="1">
    <location>
        <begin position="723"/>
        <end position="737"/>
    </location>
</feature>
<gene>
    <name evidence="3" type="ORF">BJY16_005085</name>
</gene>
<dbReference type="EMBL" id="JACHNB010000001">
    <property type="protein sequence ID" value="MBB4741626.1"/>
    <property type="molecule type" value="Genomic_DNA"/>
</dbReference>